<evidence type="ECO:0000313" key="4">
    <source>
        <dbReference type="EMBL" id="CAF4206047.1"/>
    </source>
</evidence>
<dbReference type="AlphaFoldDB" id="A0A814IJQ9"/>
<protein>
    <submittedName>
        <fullName evidence="1">Uncharacterized protein</fullName>
    </submittedName>
</protein>
<accession>A0A814IJQ9</accession>
<dbReference type="OrthoDB" id="9977144at2759"/>
<comment type="caution">
    <text evidence="1">The sequence shown here is derived from an EMBL/GenBank/DDBJ whole genome shotgun (WGS) entry which is preliminary data.</text>
</comment>
<gene>
    <name evidence="1" type="ORF">GPM918_LOCUS14856</name>
    <name evidence="2" type="ORF">OVA965_LOCUS32935</name>
    <name evidence="3" type="ORF">SRO942_LOCUS14852</name>
    <name evidence="4" type="ORF">TMI583_LOCUS33807</name>
</gene>
<dbReference type="EMBL" id="CAJOBA010047850">
    <property type="protein sequence ID" value="CAF4206047.1"/>
    <property type="molecule type" value="Genomic_DNA"/>
</dbReference>
<evidence type="ECO:0000313" key="2">
    <source>
        <dbReference type="EMBL" id="CAF1398669.1"/>
    </source>
</evidence>
<sequence>MIGTGFHPSKAFEVPTIVDSDTANSYLTLLRRYVNKKFCYHSDAASEGKIIKSDSRVAFQIDIWTLMEKRWIKTISSPYNGEDTPGEIVEDIFDKETYNLKADTTIIQRNQIGQIILPETQKKISCAACNGQRSIYELCSNLHPQMSSCK</sequence>
<evidence type="ECO:0000313" key="3">
    <source>
        <dbReference type="EMBL" id="CAF3793778.1"/>
    </source>
</evidence>
<dbReference type="Proteomes" id="UP000677228">
    <property type="component" value="Unassembled WGS sequence"/>
</dbReference>
<keyword evidence="5" id="KW-1185">Reference proteome</keyword>
<name>A0A814IJQ9_9BILA</name>
<dbReference type="EMBL" id="CAJNOK010026130">
    <property type="protein sequence ID" value="CAF1398669.1"/>
    <property type="molecule type" value="Genomic_DNA"/>
</dbReference>
<evidence type="ECO:0000313" key="5">
    <source>
        <dbReference type="Proteomes" id="UP000663829"/>
    </source>
</evidence>
<dbReference type="EMBL" id="CAJOBC010003641">
    <property type="protein sequence ID" value="CAF3793778.1"/>
    <property type="molecule type" value="Genomic_DNA"/>
</dbReference>
<organism evidence="1 5">
    <name type="scientific">Didymodactylos carnosus</name>
    <dbReference type="NCBI Taxonomy" id="1234261"/>
    <lineage>
        <taxon>Eukaryota</taxon>
        <taxon>Metazoa</taxon>
        <taxon>Spiralia</taxon>
        <taxon>Gnathifera</taxon>
        <taxon>Rotifera</taxon>
        <taxon>Eurotatoria</taxon>
        <taxon>Bdelloidea</taxon>
        <taxon>Philodinida</taxon>
        <taxon>Philodinidae</taxon>
        <taxon>Didymodactylos</taxon>
    </lineage>
</organism>
<evidence type="ECO:0000313" key="1">
    <source>
        <dbReference type="EMBL" id="CAF1022509.1"/>
    </source>
</evidence>
<dbReference type="Proteomes" id="UP000682733">
    <property type="component" value="Unassembled WGS sequence"/>
</dbReference>
<proteinExistence type="predicted"/>
<dbReference type="EMBL" id="CAJNOQ010003642">
    <property type="protein sequence ID" value="CAF1022509.1"/>
    <property type="molecule type" value="Genomic_DNA"/>
</dbReference>
<dbReference type="Proteomes" id="UP000681722">
    <property type="component" value="Unassembled WGS sequence"/>
</dbReference>
<dbReference type="Proteomes" id="UP000663829">
    <property type="component" value="Unassembled WGS sequence"/>
</dbReference>
<reference evidence="1" key="1">
    <citation type="submission" date="2021-02" db="EMBL/GenBank/DDBJ databases">
        <authorList>
            <person name="Nowell W R."/>
        </authorList>
    </citation>
    <scope>NUCLEOTIDE SEQUENCE</scope>
</reference>